<keyword evidence="8" id="KW-0223">Dioxygenase</keyword>
<dbReference type="InterPro" id="IPR017941">
    <property type="entry name" value="Rieske_2Fe-2S"/>
</dbReference>
<reference evidence="8 9" key="1">
    <citation type="submission" date="2024-03" db="EMBL/GenBank/DDBJ databases">
        <authorList>
            <person name="Jo J.-H."/>
        </authorList>
    </citation>
    <scope>NUCLEOTIDE SEQUENCE [LARGE SCALE GENOMIC DNA]</scope>
    <source>
        <strain evidence="8 9">AS3R-12</strain>
    </source>
</reference>
<protein>
    <submittedName>
        <fullName evidence="8">Aromatic ring-hydroxylating dioxygenase subunit alpha</fullName>
        <ecNumber evidence="8">1.14.13.-</ecNumber>
    </submittedName>
</protein>
<dbReference type="InterPro" id="IPR001663">
    <property type="entry name" value="Rng_hydr_dOase-A"/>
</dbReference>
<dbReference type="InterPro" id="IPR015879">
    <property type="entry name" value="Ring_hydroxy_dOase_asu_C_dom"/>
</dbReference>
<dbReference type="PANTHER" id="PTHR43756">
    <property type="entry name" value="CHOLINE MONOOXYGENASE, CHLOROPLASTIC"/>
    <property type="match status" value="1"/>
</dbReference>
<dbReference type="GO" id="GO:0051213">
    <property type="term" value="F:dioxygenase activity"/>
    <property type="evidence" value="ECO:0007669"/>
    <property type="project" value="UniProtKB-KW"/>
</dbReference>
<keyword evidence="2" id="KW-0001">2Fe-2S</keyword>
<evidence type="ECO:0000259" key="7">
    <source>
        <dbReference type="PROSITE" id="PS51296"/>
    </source>
</evidence>
<dbReference type="SUPFAM" id="SSF50022">
    <property type="entry name" value="ISP domain"/>
    <property type="match status" value="1"/>
</dbReference>
<organism evidence="8 9">
    <name type="scientific">Novosphingobium aquae</name>
    <dbReference type="NCBI Taxonomy" id="3133435"/>
    <lineage>
        <taxon>Bacteria</taxon>
        <taxon>Pseudomonadati</taxon>
        <taxon>Pseudomonadota</taxon>
        <taxon>Alphaproteobacteria</taxon>
        <taxon>Sphingomonadales</taxon>
        <taxon>Sphingomonadaceae</taxon>
        <taxon>Novosphingobium</taxon>
    </lineage>
</organism>
<dbReference type="EMBL" id="JBBHJY010000004">
    <property type="protein sequence ID" value="MEJ6010186.1"/>
    <property type="molecule type" value="Genomic_DNA"/>
</dbReference>
<evidence type="ECO:0000256" key="1">
    <source>
        <dbReference type="ARBA" id="ARBA00001962"/>
    </source>
</evidence>
<comment type="caution">
    <text evidence="8">The sequence shown here is derived from an EMBL/GenBank/DDBJ whole genome shotgun (WGS) entry which is preliminary data.</text>
</comment>
<dbReference type="SUPFAM" id="SSF55961">
    <property type="entry name" value="Bet v1-like"/>
    <property type="match status" value="1"/>
</dbReference>
<keyword evidence="9" id="KW-1185">Reference proteome</keyword>
<gene>
    <name evidence="8" type="ORF">WG900_09670</name>
</gene>
<comment type="cofactor">
    <cofactor evidence="1">
        <name>Fe cation</name>
        <dbReference type="ChEBI" id="CHEBI:24875"/>
    </cofactor>
</comment>
<dbReference type="EC" id="1.14.13.-" evidence="8"/>
<dbReference type="Pfam" id="PF00848">
    <property type="entry name" value="Ring_hydroxyl_A"/>
    <property type="match status" value="1"/>
</dbReference>
<keyword evidence="4 8" id="KW-0560">Oxidoreductase</keyword>
<keyword evidence="5" id="KW-0408">Iron</keyword>
<dbReference type="InterPro" id="IPR036922">
    <property type="entry name" value="Rieske_2Fe-2S_sf"/>
</dbReference>
<keyword evidence="3" id="KW-0479">Metal-binding</keyword>
<dbReference type="PROSITE" id="PS51296">
    <property type="entry name" value="RIESKE"/>
    <property type="match status" value="1"/>
</dbReference>
<dbReference type="Gene3D" id="3.90.380.10">
    <property type="entry name" value="Naphthalene 1,2-dioxygenase Alpha Subunit, Chain A, domain 1"/>
    <property type="match status" value="1"/>
</dbReference>
<evidence type="ECO:0000256" key="5">
    <source>
        <dbReference type="ARBA" id="ARBA00023004"/>
    </source>
</evidence>
<accession>A0ABU8S8A1</accession>
<dbReference type="Proteomes" id="UP001379235">
    <property type="component" value="Unassembled WGS sequence"/>
</dbReference>
<dbReference type="PRINTS" id="PR00090">
    <property type="entry name" value="RNGDIOXGNASE"/>
</dbReference>
<keyword evidence="6" id="KW-0411">Iron-sulfur</keyword>
<evidence type="ECO:0000256" key="4">
    <source>
        <dbReference type="ARBA" id="ARBA00023002"/>
    </source>
</evidence>
<dbReference type="Gene3D" id="2.102.10.10">
    <property type="entry name" value="Rieske [2Fe-2S] iron-sulphur domain"/>
    <property type="match status" value="1"/>
</dbReference>
<dbReference type="RefSeq" id="WP_339966686.1">
    <property type="nucleotide sequence ID" value="NZ_JBBHJY010000004.1"/>
</dbReference>
<evidence type="ECO:0000256" key="6">
    <source>
        <dbReference type="ARBA" id="ARBA00023014"/>
    </source>
</evidence>
<sequence>MAKRPALEMFTPEEAAKRLGSGPIDASVYHDPAWFEDEREAVFKAEWIHVGHACEVPKPGCFIRRDLEYARASLLIVRGRDGEVRAFHNVCTHRGTQLTDDTEGKRATFSCRYHMWTFGLDGALLSAPEFERFGLEKSACGLKQVALESCAGLLFVNFAKPPKESLREFLGAIADELEELPLSRTVEFDEYVFEIDANWKIYVDNFQENYHLKFIHPRTGAPAIGPDNPLAYPTHYGFSGAHRGQTLWRNPEPPVLPPVLRMAMERGIRAAGRDGFPPRKTDFKLFPATFVLGLASHVFTHTIYPVSVNKTRGVIRFYWPNRATDASTRFAREFNMASVRDVHAEDRGVIEAGQGGLGSGAVDVIHFQEHEMLCRHLNEQVRLRVEALRAQRD</sequence>
<dbReference type="CDD" id="cd00680">
    <property type="entry name" value="RHO_alpha_C"/>
    <property type="match status" value="1"/>
</dbReference>
<name>A0ABU8S8A1_9SPHN</name>
<evidence type="ECO:0000256" key="3">
    <source>
        <dbReference type="ARBA" id="ARBA00022723"/>
    </source>
</evidence>
<evidence type="ECO:0000313" key="9">
    <source>
        <dbReference type="Proteomes" id="UP001379235"/>
    </source>
</evidence>
<evidence type="ECO:0000256" key="2">
    <source>
        <dbReference type="ARBA" id="ARBA00022714"/>
    </source>
</evidence>
<dbReference type="CDD" id="cd03469">
    <property type="entry name" value="Rieske_RO_Alpha_N"/>
    <property type="match status" value="1"/>
</dbReference>
<feature type="domain" description="Rieske" evidence="7">
    <location>
        <begin position="47"/>
        <end position="156"/>
    </location>
</feature>
<dbReference type="PANTHER" id="PTHR43756:SF5">
    <property type="entry name" value="CHOLINE MONOOXYGENASE, CHLOROPLASTIC"/>
    <property type="match status" value="1"/>
</dbReference>
<proteinExistence type="predicted"/>
<dbReference type="Pfam" id="PF00355">
    <property type="entry name" value="Rieske"/>
    <property type="match status" value="1"/>
</dbReference>
<evidence type="ECO:0000313" key="8">
    <source>
        <dbReference type="EMBL" id="MEJ6010186.1"/>
    </source>
</evidence>